<name>A0A9W9ZKV5_9CNID</name>
<keyword evidence="3" id="KW-1185">Reference proteome</keyword>
<protein>
    <submittedName>
        <fullName evidence="2">SET domain-containing protein 9</fullName>
    </submittedName>
</protein>
<proteinExistence type="predicted"/>
<evidence type="ECO:0000313" key="3">
    <source>
        <dbReference type="Proteomes" id="UP001163046"/>
    </source>
</evidence>
<dbReference type="InterPro" id="IPR001214">
    <property type="entry name" value="SET_dom"/>
</dbReference>
<evidence type="ECO:0000313" key="2">
    <source>
        <dbReference type="EMBL" id="KAJ7383391.1"/>
    </source>
</evidence>
<dbReference type="CDD" id="cd10537">
    <property type="entry name" value="SET_SETD9"/>
    <property type="match status" value="1"/>
</dbReference>
<feature type="domain" description="SET" evidence="1">
    <location>
        <begin position="81"/>
        <end position="259"/>
    </location>
</feature>
<dbReference type="PANTHER" id="PTHR33524">
    <property type="entry name" value="C5ORF35"/>
    <property type="match status" value="1"/>
</dbReference>
<comment type="caution">
    <text evidence="2">The sequence shown here is derived from an EMBL/GenBank/DDBJ whole genome shotgun (WGS) entry which is preliminary data.</text>
</comment>
<organism evidence="2 3">
    <name type="scientific">Desmophyllum pertusum</name>
    <dbReference type="NCBI Taxonomy" id="174260"/>
    <lineage>
        <taxon>Eukaryota</taxon>
        <taxon>Metazoa</taxon>
        <taxon>Cnidaria</taxon>
        <taxon>Anthozoa</taxon>
        <taxon>Hexacorallia</taxon>
        <taxon>Scleractinia</taxon>
        <taxon>Caryophylliina</taxon>
        <taxon>Caryophylliidae</taxon>
        <taxon>Desmophyllum</taxon>
    </lineage>
</organism>
<dbReference type="EMBL" id="MU825900">
    <property type="protein sequence ID" value="KAJ7383391.1"/>
    <property type="molecule type" value="Genomic_DNA"/>
</dbReference>
<sequence>MLYRKWIEKWRSYRYRFVPWIALNLRNRTVREVRSSDQDKIIPDSKVLESLFTVWHTLHENDTQSPNDKPCAGALYNALGYEIKRLDSTIPGAGRGVFVTKGTVPARSLVALYPGTIYWPYEPILIQSIGNPFIFRCIDGILIDGNDKGLSKIIYRSNARRDQIGPYQLCDTTWLGDEPVNPLAVGQYVNNRTKNVPANVAYQELDIPFQSIAPKLWKNLPNVWYSSGNIACENAFLRTVALVSVREINEGEEVFSSYFTMVH</sequence>
<dbReference type="PANTHER" id="PTHR33524:SF2">
    <property type="entry name" value="SET DOMAIN-CONTAINING PROTEIN 9"/>
    <property type="match status" value="1"/>
</dbReference>
<gene>
    <name evidence="2" type="primary">SETD9</name>
    <name evidence="2" type="ORF">OS493_028475</name>
</gene>
<dbReference type="SUPFAM" id="SSF82199">
    <property type="entry name" value="SET domain"/>
    <property type="match status" value="1"/>
</dbReference>
<evidence type="ECO:0000259" key="1">
    <source>
        <dbReference type="PROSITE" id="PS50280"/>
    </source>
</evidence>
<dbReference type="PROSITE" id="PS50280">
    <property type="entry name" value="SET"/>
    <property type="match status" value="1"/>
</dbReference>
<dbReference type="InterPro" id="IPR046341">
    <property type="entry name" value="SET_dom_sf"/>
</dbReference>
<reference evidence="2" key="1">
    <citation type="submission" date="2023-01" db="EMBL/GenBank/DDBJ databases">
        <title>Genome assembly of the deep-sea coral Lophelia pertusa.</title>
        <authorList>
            <person name="Herrera S."/>
            <person name="Cordes E."/>
        </authorList>
    </citation>
    <scope>NUCLEOTIDE SEQUENCE</scope>
    <source>
        <strain evidence="2">USNM1676648</strain>
        <tissue evidence="2">Polyp</tissue>
    </source>
</reference>
<dbReference type="InterPro" id="IPR040415">
    <property type="entry name" value="SETD9"/>
</dbReference>
<dbReference type="AlphaFoldDB" id="A0A9W9ZKV5"/>
<dbReference type="OrthoDB" id="442460at2759"/>
<accession>A0A9W9ZKV5</accession>
<dbReference type="Proteomes" id="UP001163046">
    <property type="component" value="Unassembled WGS sequence"/>
</dbReference>